<evidence type="ECO:0000313" key="2">
    <source>
        <dbReference type="EMBL" id="PKG29640.1"/>
    </source>
</evidence>
<proteinExistence type="predicted"/>
<keyword evidence="2" id="KW-0223">Dioxygenase</keyword>
<dbReference type="PROSITE" id="PS51819">
    <property type="entry name" value="VOC"/>
    <property type="match status" value="1"/>
</dbReference>
<protein>
    <submittedName>
        <fullName evidence="2">Ring-cleaving dioxygenase</fullName>
    </submittedName>
</protein>
<dbReference type="Gene3D" id="3.10.180.10">
    <property type="entry name" value="2,3-Dihydroxybiphenyl 1,2-Dioxygenase, domain 1"/>
    <property type="match status" value="1"/>
</dbReference>
<accession>A0A2N0ZJD0</accession>
<dbReference type="RefSeq" id="WP_066192711.1">
    <property type="nucleotide sequence ID" value="NZ_JARMMB010000020.1"/>
</dbReference>
<dbReference type="Pfam" id="PF00903">
    <property type="entry name" value="Glyoxalase"/>
    <property type="match status" value="1"/>
</dbReference>
<gene>
    <name evidence="2" type="ORF">CWS20_07170</name>
</gene>
<evidence type="ECO:0000313" key="3">
    <source>
        <dbReference type="Proteomes" id="UP000233343"/>
    </source>
</evidence>
<dbReference type="EMBL" id="PISD01000013">
    <property type="protein sequence ID" value="PKG29640.1"/>
    <property type="molecule type" value="Genomic_DNA"/>
</dbReference>
<name>A0A2N0ZJD0_9BACI</name>
<dbReference type="InterPro" id="IPR029068">
    <property type="entry name" value="Glyas_Bleomycin-R_OHBP_Dase"/>
</dbReference>
<sequence length="220" mass="25183">MEFTHITLQTSQLKRLKEFYTEKLKLELLSDLLHEFSVKIGSTKLTFIGTDTTDSNPFYHFTINIPHNLLSEAKGWLTSLVALHSEEGEDEVYFESWNAHAIYFTDPAGNIVELIARHNLQNSSTDTFNQRQLLYISEVGIVTDDVPSLVKQMNDLGIDNWKETKEGLTPLGSETGLFIIVKKKRQWFFSDKLAEFYPIQAVVKNAGTFRFNTINTISKI</sequence>
<dbReference type="AlphaFoldDB" id="A0A2N0ZJD0"/>
<dbReference type="SUPFAM" id="SSF54593">
    <property type="entry name" value="Glyoxalase/Bleomycin resistance protein/Dihydroxybiphenyl dioxygenase"/>
    <property type="match status" value="1"/>
</dbReference>
<dbReference type="GO" id="GO:0051213">
    <property type="term" value="F:dioxygenase activity"/>
    <property type="evidence" value="ECO:0007669"/>
    <property type="project" value="UniProtKB-KW"/>
</dbReference>
<organism evidence="2 3">
    <name type="scientific">Cytobacillus horneckiae</name>
    <dbReference type="NCBI Taxonomy" id="549687"/>
    <lineage>
        <taxon>Bacteria</taxon>
        <taxon>Bacillati</taxon>
        <taxon>Bacillota</taxon>
        <taxon>Bacilli</taxon>
        <taxon>Bacillales</taxon>
        <taxon>Bacillaceae</taxon>
        <taxon>Cytobacillus</taxon>
    </lineage>
</organism>
<dbReference type="InterPro" id="IPR004360">
    <property type="entry name" value="Glyas_Fos-R_dOase_dom"/>
</dbReference>
<keyword evidence="2" id="KW-0560">Oxidoreductase</keyword>
<keyword evidence="3" id="KW-1185">Reference proteome</keyword>
<comment type="caution">
    <text evidence="2">The sequence shown here is derived from an EMBL/GenBank/DDBJ whole genome shotgun (WGS) entry which is preliminary data.</text>
</comment>
<dbReference type="Pfam" id="PF18711">
    <property type="entry name" value="TxDE"/>
    <property type="match status" value="1"/>
</dbReference>
<dbReference type="Proteomes" id="UP000233343">
    <property type="component" value="Unassembled WGS sequence"/>
</dbReference>
<evidence type="ECO:0000259" key="1">
    <source>
        <dbReference type="PROSITE" id="PS51819"/>
    </source>
</evidence>
<dbReference type="InterPro" id="IPR037523">
    <property type="entry name" value="VOC_core"/>
</dbReference>
<feature type="domain" description="VOC" evidence="1">
    <location>
        <begin position="2"/>
        <end position="117"/>
    </location>
</feature>
<dbReference type="InterPro" id="IPR040553">
    <property type="entry name" value="TxDE"/>
</dbReference>
<reference evidence="2 3" key="1">
    <citation type="journal article" date="2010" name="Int. J. Syst. Evol. Microbiol.">
        <title>Bacillus horneckiae sp. nov., isolated from a spacecraft-assembly clean room.</title>
        <authorList>
            <person name="Vaishampayan P."/>
            <person name="Probst A."/>
            <person name="Krishnamurthi S."/>
            <person name="Ghosh S."/>
            <person name="Osman S."/>
            <person name="McDowall A."/>
            <person name="Ruckmani A."/>
            <person name="Mayilraj S."/>
            <person name="Venkateswaran K."/>
        </authorList>
    </citation>
    <scope>NUCLEOTIDE SEQUENCE [LARGE SCALE GENOMIC DNA]</scope>
    <source>
        <strain evidence="3">1PO1SC</strain>
    </source>
</reference>